<dbReference type="AlphaFoldDB" id="A0A7S1Z7I2"/>
<evidence type="ECO:0000256" key="1">
    <source>
        <dbReference type="SAM" id="Phobius"/>
    </source>
</evidence>
<gene>
    <name evidence="2" type="ORF">DBRI1063_LOCUS11510</name>
</gene>
<feature type="transmembrane region" description="Helical" evidence="1">
    <location>
        <begin position="50"/>
        <end position="77"/>
    </location>
</feature>
<organism evidence="2">
    <name type="scientific">Ditylum brightwellii</name>
    <dbReference type="NCBI Taxonomy" id="49249"/>
    <lineage>
        <taxon>Eukaryota</taxon>
        <taxon>Sar</taxon>
        <taxon>Stramenopiles</taxon>
        <taxon>Ochrophyta</taxon>
        <taxon>Bacillariophyta</taxon>
        <taxon>Mediophyceae</taxon>
        <taxon>Lithodesmiophycidae</taxon>
        <taxon>Lithodesmiales</taxon>
        <taxon>Lithodesmiaceae</taxon>
        <taxon>Ditylum</taxon>
    </lineage>
</organism>
<dbReference type="EMBL" id="HBGN01018014">
    <property type="protein sequence ID" value="CAD9330850.1"/>
    <property type="molecule type" value="Transcribed_RNA"/>
</dbReference>
<proteinExistence type="predicted"/>
<evidence type="ECO:0000313" key="2">
    <source>
        <dbReference type="EMBL" id="CAD9330850.1"/>
    </source>
</evidence>
<accession>A0A7S1Z7I2</accession>
<sequence>MCFLSKICFCFSFAVSLALPRNAILFTMVDILQKMMVIVWLLINELLRNLFISCISLFAVIFWQSVVSITAGMIVAFHDTHEKGESSQINKIFESSSRGKKTMHVFG</sequence>
<name>A0A7S1Z7I2_9STRA</name>
<reference evidence="2" key="1">
    <citation type="submission" date="2021-01" db="EMBL/GenBank/DDBJ databases">
        <authorList>
            <person name="Corre E."/>
            <person name="Pelletier E."/>
            <person name="Niang G."/>
            <person name="Scheremetjew M."/>
            <person name="Finn R."/>
            <person name="Kale V."/>
            <person name="Holt S."/>
            <person name="Cochrane G."/>
            <person name="Meng A."/>
            <person name="Brown T."/>
            <person name="Cohen L."/>
        </authorList>
    </citation>
    <scope>NUCLEOTIDE SEQUENCE</scope>
    <source>
        <strain evidence="2">Pop2</strain>
    </source>
</reference>
<keyword evidence="1" id="KW-0472">Membrane</keyword>
<keyword evidence="1" id="KW-1133">Transmembrane helix</keyword>
<keyword evidence="1" id="KW-0812">Transmembrane</keyword>
<protein>
    <submittedName>
        <fullName evidence="2">Uncharacterized protein</fullName>
    </submittedName>
</protein>